<evidence type="ECO:0000313" key="2">
    <source>
        <dbReference type="Proteomes" id="UP000713222"/>
    </source>
</evidence>
<dbReference type="Proteomes" id="UP000713222">
    <property type="component" value="Unassembled WGS sequence"/>
</dbReference>
<proteinExistence type="predicted"/>
<reference evidence="1" key="1">
    <citation type="submission" date="2018-10" db="EMBL/GenBank/DDBJ databases">
        <title>Iterative Subtractive Binning of Freshwater Chronoseries Metagenomes Recovers Nearly Complete Genomes from over Four Hundred Novel Species.</title>
        <authorList>
            <person name="Rodriguez-R L.M."/>
            <person name="Tsementzi D."/>
            <person name="Luo C."/>
            <person name="Konstantinidis K.T."/>
        </authorList>
    </citation>
    <scope>NUCLEOTIDE SEQUENCE</scope>
    <source>
        <strain evidence="1">WB7_6_001</strain>
    </source>
</reference>
<name>A0A964XQX0_9PROT</name>
<sequence>MSIRAAFAKSPAASYWLGKACGYRMAAGWATIHPDTKDSFRLLMRQAARFAVDEAKATKARLEAQA</sequence>
<comment type="caution">
    <text evidence="1">The sequence shown here is derived from an EMBL/GenBank/DDBJ whole genome shotgun (WGS) entry which is preliminary data.</text>
</comment>
<gene>
    <name evidence="1" type="ORF">EBV32_06235</name>
</gene>
<evidence type="ECO:0000313" key="1">
    <source>
        <dbReference type="EMBL" id="NBN88668.1"/>
    </source>
</evidence>
<dbReference type="EMBL" id="RGET01000225">
    <property type="protein sequence ID" value="NBN88668.1"/>
    <property type="molecule type" value="Genomic_DNA"/>
</dbReference>
<protein>
    <submittedName>
        <fullName evidence="1">Uncharacterized protein</fullName>
    </submittedName>
</protein>
<dbReference type="AlphaFoldDB" id="A0A964XQX0"/>
<accession>A0A964XQX0</accession>
<organism evidence="1 2">
    <name type="scientific">Candidatus Fonsibacter lacus</name>
    <dbReference type="NCBI Taxonomy" id="2576439"/>
    <lineage>
        <taxon>Bacteria</taxon>
        <taxon>Pseudomonadati</taxon>
        <taxon>Pseudomonadota</taxon>
        <taxon>Alphaproteobacteria</taxon>
        <taxon>Candidatus Pelagibacterales</taxon>
        <taxon>Candidatus Pelagibacterales incertae sedis</taxon>
        <taxon>Candidatus Fonsibacter</taxon>
    </lineage>
</organism>